<dbReference type="EMBL" id="FWWW01000070">
    <property type="protein sequence ID" value="SMB95816.1"/>
    <property type="molecule type" value="Genomic_DNA"/>
</dbReference>
<feature type="transmembrane region" description="Helical" evidence="6">
    <location>
        <begin position="149"/>
        <end position="174"/>
    </location>
</feature>
<dbReference type="AlphaFoldDB" id="A0A1W1VR50"/>
<keyword evidence="5 6" id="KW-0472">Membrane</keyword>
<evidence type="ECO:0000256" key="3">
    <source>
        <dbReference type="ARBA" id="ARBA00022692"/>
    </source>
</evidence>
<dbReference type="RefSeq" id="WP_084445692.1">
    <property type="nucleotide sequence ID" value="NZ_FWWW01000070.1"/>
</dbReference>
<evidence type="ECO:0000256" key="1">
    <source>
        <dbReference type="ARBA" id="ARBA00004651"/>
    </source>
</evidence>
<dbReference type="InterPro" id="IPR050833">
    <property type="entry name" value="Poly_Biosynth_Transport"/>
</dbReference>
<organism evidence="7 8">
    <name type="scientific">Hymenobacter roseosalivarius DSM 11622</name>
    <dbReference type="NCBI Taxonomy" id="645990"/>
    <lineage>
        <taxon>Bacteria</taxon>
        <taxon>Pseudomonadati</taxon>
        <taxon>Bacteroidota</taxon>
        <taxon>Cytophagia</taxon>
        <taxon>Cytophagales</taxon>
        <taxon>Hymenobacteraceae</taxon>
        <taxon>Hymenobacter</taxon>
    </lineage>
</organism>
<dbReference type="Proteomes" id="UP000192266">
    <property type="component" value="Unassembled WGS sequence"/>
</dbReference>
<dbReference type="GO" id="GO:0005886">
    <property type="term" value="C:plasma membrane"/>
    <property type="evidence" value="ECO:0007669"/>
    <property type="project" value="UniProtKB-SubCell"/>
</dbReference>
<feature type="transmembrane region" description="Helical" evidence="6">
    <location>
        <begin position="386"/>
        <end position="405"/>
    </location>
</feature>
<keyword evidence="2" id="KW-1003">Cell membrane</keyword>
<feature type="transmembrane region" description="Helical" evidence="6">
    <location>
        <begin position="351"/>
        <end position="374"/>
    </location>
</feature>
<evidence type="ECO:0000256" key="2">
    <source>
        <dbReference type="ARBA" id="ARBA00022475"/>
    </source>
</evidence>
<feature type="transmembrane region" description="Helical" evidence="6">
    <location>
        <begin position="273"/>
        <end position="296"/>
    </location>
</feature>
<feature type="transmembrane region" description="Helical" evidence="6">
    <location>
        <begin position="87"/>
        <end position="106"/>
    </location>
</feature>
<evidence type="ECO:0000256" key="4">
    <source>
        <dbReference type="ARBA" id="ARBA00022989"/>
    </source>
</evidence>
<protein>
    <submittedName>
        <fullName evidence="7">Polysaccharide biosynthesis protein</fullName>
    </submittedName>
</protein>
<evidence type="ECO:0000313" key="7">
    <source>
        <dbReference type="EMBL" id="SMB95816.1"/>
    </source>
</evidence>
<feature type="transmembrane region" description="Helical" evidence="6">
    <location>
        <begin position="47"/>
        <end position="67"/>
    </location>
</feature>
<dbReference type="InterPro" id="IPR002797">
    <property type="entry name" value="Polysacc_synth"/>
</dbReference>
<accession>A0A1W1VR50</accession>
<feature type="transmembrane region" description="Helical" evidence="6">
    <location>
        <begin position="317"/>
        <end position="339"/>
    </location>
</feature>
<sequence length="505" mass="56922">MSVAKKLASQTAVYGLSSILGRALTFALVPLYTARFAPGEYGIVTDLYAYVAFLNIVFTYGMETAYFRFANRLGTDRQQLYNQVMSILLSTSMLLSGFLVLVAGPLAEVLRYPDRATYIVWLAIVLGLDAVVALPFARLRLENKARKFAAVRFTNTLVNVGLSLFFIVFCRDVYEGHLLPELRPLIARIYNPELGVGYIFLINLIANALYIPLLWRELLDFRFRLSLAPLRPMLKYAYPLMLMGLAGMVNEVIDRILLKYWLPEGFYPGQSNLTAVGIYGACYKLAIFMSLVIQAFRYAAEPFFFSQAADKNSPATFAVVLKWFTLCCAVIFVVISVFIEDFGLLLRSPEYRTGLAIVPILLLANLFLGVYYNLSVWFKLTDRTYFGTYISVGGAILTVVLNLLLIPIMGYMGSAIATLACYFMMAAICWWLGNRYFPVPYPVLRISAWLLLAVGLVAATWFIDIENYWLRHAFHLLVCVAFTGGIFLVERADLTRKPQLQVKQA</sequence>
<feature type="transmembrane region" description="Helical" evidence="6">
    <location>
        <begin position="444"/>
        <end position="463"/>
    </location>
</feature>
<name>A0A1W1VR50_9BACT</name>
<reference evidence="7 8" key="1">
    <citation type="submission" date="2017-04" db="EMBL/GenBank/DDBJ databases">
        <authorList>
            <person name="Afonso C.L."/>
            <person name="Miller P.J."/>
            <person name="Scott M.A."/>
            <person name="Spackman E."/>
            <person name="Goraichik I."/>
            <person name="Dimitrov K.M."/>
            <person name="Suarez D.L."/>
            <person name="Swayne D.E."/>
        </authorList>
    </citation>
    <scope>NUCLEOTIDE SEQUENCE [LARGE SCALE GENOMIC DNA]</scope>
    <source>
        <strain evidence="7 8">DSM 11622</strain>
    </source>
</reference>
<feature type="transmembrane region" description="Helical" evidence="6">
    <location>
        <begin position="469"/>
        <end position="489"/>
    </location>
</feature>
<gene>
    <name evidence="7" type="ORF">SAMN00120144_0476</name>
</gene>
<dbReference type="PANTHER" id="PTHR30250:SF11">
    <property type="entry name" value="O-ANTIGEN TRANSPORTER-RELATED"/>
    <property type="match status" value="1"/>
</dbReference>
<feature type="transmembrane region" description="Helical" evidence="6">
    <location>
        <begin position="194"/>
        <end position="215"/>
    </location>
</feature>
<keyword evidence="3 6" id="KW-0812">Transmembrane</keyword>
<feature type="transmembrane region" description="Helical" evidence="6">
    <location>
        <begin position="12"/>
        <end position="32"/>
    </location>
</feature>
<evidence type="ECO:0000256" key="6">
    <source>
        <dbReference type="SAM" id="Phobius"/>
    </source>
</evidence>
<feature type="transmembrane region" description="Helical" evidence="6">
    <location>
        <begin position="118"/>
        <end position="137"/>
    </location>
</feature>
<keyword evidence="8" id="KW-1185">Reference proteome</keyword>
<comment type="subcellular location">
    <subcellularLocation>
        <location evidence="1">Cell membrane</location>
        <topology evidence="1">Multi-pass membrane protein</topology>
    </subcellularLocation>
</comment>
<evidence type="ECO:0000313" key="8">
    <source>
        <dbReference type="Proteomes" id="UP000192266"/>
    </source>
</evidence>
<dbReference type="Pfam" id="PF01943">
    <property type="entry name" value="Polysacc_synt"/>
    <property type="match status" value="1"/>
</dbReference>
<dbReference type="STRING" id="645990.SAMN00120144_0476"/>
<feature type="transmembrane region" description="Helical" evidence="6">
    <location>
        <begin position="411"/>
        <end position="432"/>
    </location>
</feature>
<dbReference type="PANTHER" id="PTHR30250">
    <property type="entry name" value="PST FAMILY PREDICTED COLANIC ACID TRANSPORTER"/>
    <property type="match status" value="1"/>
</dbReference>
<dbReference type="OrthoDB" id="9814608at2"/>
<evidence type="ECO:0000256" key="5">
    <source>
        <dbReference type="ARBA" id="ARBA00023136"/>
    </source>
</evidence>
<keyword evidence="4 6" id="KW-1133">Transmembrane helix</keyword>
<feature type="transmembrane region" description="Helical" evidence="6">
    <location>
        <begin position="236"/>
        <end position="253"/>
    </location>
</feature>
<proteinExistence type="predicted"/>